<dbReference type="AlphaFoldDB" id="A0ABD0Q264"/>
<evidence type="ECO:0000313" key="2">
    <source>
        <dbReference type="EMBL" id="KAL0180170.1"/>
    </source>
</evidence>
<keyword evidence="3" id="KW-1185">Reference proteome</keyword>
<organism evidence="2 3">
    <name type="scientific">Cirrhinus mrigala</name>
    <name type="common">Mrigala</name>
    <dbReference type="NCBI Taxonomy" id="683832"/>
    <lineage>
        <taxon>Eukaryota</taxon>
        <taxon>Metazoa</taxon>
        <taxon>Chordata</taxon>
        <taxon>Craniata</taxon>
        <taxon>Vertebrata</taxon>
        <taxon>Euteleostomi</taxon>
        <taxon>Actinopterygii</taxon>
        <taxon>Neopterygii</taxon>
        <taxon>Teleostei</taxon>
        <taxon>Ostariophysi</taxon>
        <taxon>Cypriniformes</taxon>
        <taxon>Cyprinidae</taxon>
        <taxon>Labeoninae</taxon>
        <taxon>Labeonini</taxon>
        <taxon>Cirrhinus</taxon>
    </lineage>
</organism>
<dbReference type="Proteomes" id="UP001529510">
    <property type="component" value="Unassembled WGS sequence"/>
</dbReference>
<reference evidence="2 3" key="1">
    <citation type="submission" date="2024-05" db="EMBL/GenBank/DDBJ databases">
        <title>Genome sequencing and assembly of Indian major carp, Cirrhinus mrigala (Hamilton, 1822).</title>
        <authorList>
            <person name="Mohindra V."/>
            <person name="Chowdhury L.M."/>
            <person name="Lal K."/>
            <person name="Jena J.K."/>
        </authorList>
    </citation>
    <scope>NUCLEOTIDE SEQUENCE [LARGE SCALE GENOMIC DNA]</scope>
    <source>
        <strain evidence="2">CM1030</strain>
        <tissue evidence="2">Blood</tissue>
    </source>
</reference>
<comment type="caution">
    <text evidence="2">The sequence shown here is derived from an EMBL/GenBank/DDBJ whole genome shotgun (WGS) entry which is preliminary data.</text>
</comment>
<protein>
    <submittedName>
        <fullName evidence="2">Uncharacterized protein</fullName>
    </submittedName>
</protein>
<feature type="region of interest" description="Disordered" evidence="1">
    <location>
        <begin position="1"/>
        <end position="63"/>
    </location>
</feature>
<proteinExistence type="predicted"/>
<dbReference type="EMBL" id="JAMKFB020000012">
    <property type="protein sequence ID" value="KAL0180170.1"/>
    <property type="molecule type" value="Genomic_DNA"/>
</dbReference>
<gene>
    <name evidence="2" type="ORF">M9458_025612</name>
</gene>
<feature type="non-terminal residue" evidence="2">
    <location>
        <position position="1"/>
    </location>
</feature>
<evidence type="ECO:0000256" key="1">
    <source>
        <dbReference type="SAM" id="MobiDB-lite"/>
    </source>
</evidence>
<sequence length="63" mass="6489">EPGPAKVAVTGSGIPEAEKTPDSSSIIWQEELQNREADVSQTWSASEMPPLGSPLPSAGAADI</sequence>
<name>A0ABD0Q264_CIRMR</name>
<accession>A0ABD0Q264</accession>
<evidence type="ECO:0000313" key="3">
    <source>
        <dbReference type="Proteomes" id="UP001529510"/>
    </source>
</evidence>